<dbReference type="RefSeq" id="WP_205725405.1">
    <property type="nucleotide sequence ID" value="NZ_JAFHKR010000038.1"/>
</dbReference>
<dbReference type="Pfam" id="PF00583">
    <property type="entry name" value="Acetyltransf_1"/>
    <property type="match status" value="1"/>
</dbReference>
<protein>
    <submittedName>
        <fullName evidence="2">GNAT family N-acetyltransferase</fullName>
    </submittedName>
</protein>
<proteinExistence type="predicted"/>
<keyword evidence="3" id="KW-1185">Reference proteome</keyword>
<dbReference type="Gene3D" id="3.40.630.30">
    <property type="match status" value="1"/>
</dbReference>
<evidence type="ECO:0000313" key="3">
    <source>
        <dbReference type="Proteomes" id="UP001296923"/>
    </source>
</evidence>
<evidence type="ECO:0000313" key="2">
    <source>
        <dbReference type="EMBL" id="MBN3554400.1"/>
    </source>
</evidence>
<organism evidence="2 3">
    <name type="scientific">Fictibacillus nanhaiensis</name>
    <dbReference type="NCBI Taxonomy" id="742169"/>
    <lineage>
        <taxon>Bacteria</taxon>
        <taxon>Bacillati</taxon>
        <taxon>Bacillota</taxon>
        <taxon>Bacilli</taxon>
        <taxon>Bacillales</taxon>
        <taxon>Fictibacillaceae</taxon>
        <taxon>Fictibacillus</taxon>
    </lineage>
</organism>
<gene>
    <name evidence="2" type="ORF">JYA63_09000</name>
</gene>
<dbReference type="InterPro" id="IPR000182">
    <property type="entry name" value="GNAT_dom"/>
</dbReference>
<dbReference type="Proteomes" id="UP001296923">
    <property type="component" value="Unassembled WGS sequence"/>
</dbReference>
<reference evidence="2 3" key="1">
    <citation type="submission" date="2021-01" db="EMBL/GenBank/DDBJ databases">
        <title>Genome Sequencing of Type Strains.</title>
        <authorList>
            <person name="Lemaire J.F."/>
            <person name="Inderbitzin P."/>
            <person name="Collins S.B."/>
            <person name="Wespe N."/>
            <person name="Knight-Connoni V."/>
        </authorList>
    </citation>
    <scope>NUCLEOTIDE SEQUENCE [LARGE SCALE GENOMIC DNA]</scope>
    <source>
        <strain evidence="2 3">DSM 23009</strain>
    </source>
</reference>
<dbReference type="EMBL" id="JAFHKR010000038">
    <property type="protein sequence ID" value="MBN3554400.1"/>
    <property type="molecule type" value="Genomic_DNA"/>
</dbReference>
<dbReference type="CDD" id="cd04301">
    <property type="entry name" value="NAT_SF"/>
    <property type="match status" value="1"/>
</dbReference>
<sequence length="141" mass="16443">MEIQNAKKHHLHKIIELDKKMIGSDHRKEEIHQAIKEERCLILYEEEEVAAFLIYHTHFFDCCFISLIMVDPAHQRKGLASSLLTHMSKISPTNKLFSSTNESNESMKKVFIKNHFKKSGFVNNLDEGDPEIIYFKKLLNA</sequence>
<dbReference type="PROSITE" id="PS51186">
    <property type="entry name" value="GNAT"/>
    <property type="match status" value="1"/>
</dbReference>
<accession>A0ABS2ZNF2</accession>
<comment type="caution">
    <text evidence="2">The sequence shown here is derived from an EMBL/GenBank/DDBJ whole genome shotgun (WGS) entry which is preliminary data.</text>
</comment>
<dbReference type="InterPro" id="IPR016181">
    <property type="entry name" value="Acyl_CoA_acyltransferase"/>
</dbReference>
<evidence type="ECO:0000259" key="1">
    <source>
        <dbReference type="PROSITE" id="PS51186"/>
    </source>
</evidence>
<dbReference type="SUPFAM" id="SSF55729">
    <property type="entry name" value="Acyl-CoA N-acyltransferases (Nat)"/>
    <property type="match status" value="1"/>
</dbReference>
<feature type="domain" description="N-acetyltransferase" evidence="1">
    <location>
        <begin position="1"/>
        <end position="140"/>
    </location>
</feature>
<name>A0ABS2ZNF2_9BACL</name>